<keyword evidence="1" id="KW-0732">Signal</keyword>
<gene>
    <name evidence="2" type="ORF">HC176_12680</name>
</gene>
<name>A0ABX1DDB2_9FLAO</name>
<protein>
    <recommendedName>
        <fullName evidence="4">Outer membrane protein beta-barrel domain-containing protein</fullName>
    </recommendedName>
</protein>
<accession>A0ABX1DDB2</accession>
<sequence length="274" mass="31015">MKKLLFLLSIFCSTTSFCQKEKATYQFLAPVYNDDQSVQFKKGHNVYVTDVDSLDSKSVSFVYYKFVGSGKKVELLNNMFFYDTQKQAEIEKTQNDGSKNRGDSEIGFIKTHRLPLNKFKDLTAEVYTRFKGVSAGVFTVPFKIRMDDFDFEQNVNIGMNLSFPIRTDRLKFDKDLITPTVGIGLATVNLNPKNSNLETSDNEEANRTASAFSCSVGLMYQFTNSINIGFQYGVDFLGNNDKDVNWKYDKKPWLGIGINIGVSLSENKNANPNN</sequence>
<keyword evidence="3" id="KW-1185">Reference proteome</keyword>
<reference evidence="2 3" key="1">
    <citation type="submission" date="2020-03" db="EMBL/GenBank/DDBJ databases">
        <title>Tamlana sp. nov, isolated from XXX.</title>
        <authorList>
            <person name="Cao W.R."/>
        </authorList>
    </citation>
    <scope>NUCLEOTIDE SEQUENCE [LARGE SCALE GENOMIC DNA]</scope>
    <source>
        <strain evidence="2 3">HST1-43</strain>
    </source>
</reference>
<dbReference type="EMBL" id="JAAVJS010000018">
    <property type="protein sequence ID" value="NJX16344.1"/>
    <property type="molecule type" value="Genomic_DNA"/>
</dbReference>
<feature type="chain" id="PRO_5045892976" description="Outer membrane protein beta-barrel domain-containing protein" evidence="1">
    <location>
        <begin position="19"/>
        <end position="274"/>
    </location>
</feature>
<evidence type="ECO:0000256" key="1">
    <source>
        <dbReference type="SAM" id="SignalP"/>
    </source>
</evidence>
<evidence type="ECO:0008006" key="4">
    <source>
        <dbReference type="Google" id="ProtNLM"/>
    </source>
</evidence>
<feature type="signal peptide" evidence="1">
    <location>
        <begin position="1"/>
        <end position="18"/>
    </location>
</feature>
<comment type="caution">
    <text evidence="2">The sequence shown here is derived from an EMBL/GenBank/DDBJ whole genome shotgun (WGS) entry which is preliminary data.</text>
</comment>
<evidence type="ECO:0000313" key="2">
    <source>
        <dbReference type="EMBL" id="NJX16344.1"/>
    </source>
</evidence>
<dbReference type="RefSeq" id="WP_167918848.1">
    <property type="nucleotide sequence ID" value="NZ_JAAVJS010000018.1"/>
</dbReference>
<evidence type="ECO:0000313" key="3">
    <source>
        <dbReference type="Proteomes" id="UP000760545"/>
    </source>
</evidence>
<proteinExistence type="predicted"/>
<dbReference type="Proteomes" id="UP000760545">
    <property type="component" value="Unassembled WGS sequence"/>
</dbReference>
<dbReference type="SUPFAM" id="SSF56935">
    <property type="entry name" value="Porins"/>
    <property type="match status" value="1"/>
</dbReference>
<organism evidence="2 3">
    <name type="scientific">Tamlana crocina</name>
    <dbReference type="NCBI Taxonomy" id="393006"/>
    <lineage>
        <taxon>Bacteria</taxon>
        <taxon>Pseudomonadati</taxon>
        <taxon>Bacteroidota</taxon>
        <taxon>Flavobacteriia</taxon>
        <taxon>Flavobacteriales</taxon>
        <taxon>Flavobacteriaceae</taxon>
        <taxon>Tamlana</taxon>
    </lineage>
</organism>